<feature type="transmembrane region" description="Helical" evidence="6">
    <location>
        <begin position="318"/>
        <end position="339"/>
    </location>
</feature>
<comment type="subcellular location">
    <subcellularLocation>
        <location evidence="1">Cell membrane</location>
        <topology evidence="1">Multi-pass membrane protein</topology>
    </subcellularLocation>
</comment>
<dbReference type="PANTHER" id="PTHR30250">
    <property type="entry name" value="PST FAMILY PREDICTED COLANIC ACID TRANSPORTER"/>
    <property type="match status" value="1"/>
</dbReference>
<evidence type="ECO:0000256" key="3">
    <source>
        <dbReference type="ARBA" id="ARBA00022692"/>
    </source>
</evidence>
<evidence type="ECO:0000256" key="4">
    <source>
        <dbReference type="ARBA" id="ARBA00022989"/>
    </source>
</evidence>
<dbReference type="PANTHER" id="PTHR30250:SF11">
    <property type="entry name" value="O-ANTIGEN TRANSPORTER-RELATED"/>
    <property type="match status" value="1"/>
</dbReference>
<keyword evidence="3 6" id="KW-0812">Transmembrane</keyword>
<protein>
    <recommendedName>
        <fullName evidence="9">Oligosaccharide flippase family protein</fullName>
    </recommendedName>
</protein>
<evidence type="ECO:0008006" key="9">
    <source>
        <dbReference type="Google" id="ProtNLM"/>
    </source>
</evidence>
<name>A0A7K0G3J9_9SPHI</name>
<evidence type="ECO:0000313" key="7">
    <source>
        <dbReference type="EMBL" id="MRX78212.1"/>
    </source>
</evidence>
<feature type="transmembrane region" description="Helical" evidence="6">
    <location>
        <begin position="168"/>
        <end position="191"/>
    </location>
</feature>
<evidence type="ECO:0000313" key="8">
    <source>
        <dbReference type="Proteomes" id="UP000487757"/>
    </source>
</evidence>
<feature type="transmembrane region" description="Helical" evidence="6">
    <location>
        <begin position="38"/>
        <end position="57"/>
    </location>
</feature>
<feature type="transmembrane region" description="Helical" evidence="6">
    <location>
        <begin position="374"/>
        <end position="396"/>
    </location>
</feature>
<reference evidence="7 8" key="1">
    <citation type="submission" date="2019-11" db="EMBL/GenBank/DDBJ databases">
        <title>Pedobacter petrophilus genome.</title>
        <authorList>
            <person name="Feldbauer M.J."/>
            <person name="Newman J.D."/>
        </authorList>
    </citation>
    <scope>NUCLEOTIDE SEQUENCE [LARGE SCALE GENOMIC DNA]</scope>
    <source>
        <strain evidence="7 8">LMG 29686</strain>
    </source>
</reference>
<feature type="transmembrane region" description="Helical" evidence="6">
    <location>
        <begin position="78"/>
        <end position="103"/>
    </location>
</feature>
<gene>
    <name evidence="7" type="ORF">GJU39_19200</name>
</gene>
<evidence type="ECO:0000256" key="6">
    <source>
        <dbReference type="SAM" id="Phobius"/>
    </source>
</evidence>
<organism evidence="7 8">
    <name type="scientific">Pedobacter petrophilus</name>
    <dbReference type="NCBI Taxonomy" id="1908241"/>
    <lineage>
        <taxon>Bacteria</taxon>
        <taxon>Pseudomonadati</taxon>
        <taxon>Bacteroidota</taxon>
        <taxon>Sphingobacteriia</taxon>
        <taxon>Sphingobacteriales</taxon>
        <taxon>Sphingobacteriaceae</taxon>
        <taxon>Pedobacter</taxon>
    </lineage>
</organism>
<keyword evidence="4 6" id="KW-1133">Transmembrane helix</keyword>
<keyword evidence="5 6" id="KW-0472">Membrane</keyword>
<feature type="transmembrane region" description="Helical" evidence="6">
    <location>
        <begin position="281"/>
        <end position="306"/>
    </location>
</feature>
<evidence type="ECO:0000256" key="2">
    <source>
        <dbReference type="ARBA" id="ARBA00022475"/>
    </source>
</evidence>
<feature type="transmembrane region" description="Helical" evidence="6">
    <location>
        <begin position="351"/>
        <end position="368"/>
    </location>
</feature>
<sequence length="403" mass="45566">MKKSIILEVGIVRIFVVLLQLLFLKAYSNHSTLYELGLYYFLFTLSYSLNAFVLVPLDYFQQSQIYKLKENGYSLKSFYAVNIWVLKLTGIILFLAVSIGYFINPNYSLVALIIIVLALSTYLVNFLRGLINNLERRRMAIYSLLLENGLKVGLYFICIHYFTSSSTIILISVLSASILSFCLLIFLVTGFEEFKRAKIQIFKPSDIFKFSYPISLGAVVNWIQLQGYRMILVPFGLVEIVGVYATVSNVGTNGMNAFSTIYSQLFVPNLYKSQGKYLKTYLIYALLSIVGILAISYFLSDFIVLILTKNDFVKYSTLILYGIIAEAGNFLIGALLIYLTIHNLTSASLKSTITGLIVFLITFFGLYYSGHINVFTIGIPIVVTQIVITMYLVYIIHTEKAKS</sequence>
<keyword evidence="8" id="KW-1185">Reference proteome</keyword>
<comment type="caution">
    <text evidence="7">The sequence shown here is derived from an EMBL/GenBank/DDBJ whole genome shotgun (WGS) entry which is preliminary data.</text>
</comment>
<dbReference type="OrthoDB" id="7107952at2"/>
<feature type="transmembrane region" description="Helical" evidence="6">
    <location>
        <begin position="109"/>
        <end position="127"/>
    </location>
</feature>
<evidence type="ECO:0000256" key="5">
    <source>
        <dbReference type="ARBA" id="ARBA00023136"/>
    </source>
</evidence>
<evidence type="ECO:0000256" key="1">
    <source>
        <dbReference type="ARBA" id="ARBA00004651"/>
    </source>
</evidence>
<feature type="transmembrane region" description="Helical" evidence="6">
    <location>
        <begin position="139"/>
        <end position="162"/>
    </location>
</feature>
<dbReference type="RefSeq" id="WP_154282622.1">
    <property type="nucleotide sequence ID" value="NZ_JBHUJQ010000001.1"/>
</dbReference>
<accession>A0A7K0G3J9</accession>
<dbReference type="GO" id="GO:0005886">
    <property type="term" value="C:plasma membrane"/>
    <property type="evidence" value="ECO:0007669"/>
    <property type="project" value="UniProtKB-SubCell"/>
</dbReference>
<keyword evidence="2" id="KW-1003">Cell membrane</keyword>
<dbReference type="InterPro" id="IPR050833">
    <property type="entry name" value="Poly_Biosynth_Transport"/>
</dbReference>
<dbReference type="EMBL" id="WKKH01000043">
    <property type="protein sequence ID" value="MRX78212.1"/>
    <property type="molecule type" value="Genomic_DNA"/>
</dbReference>
<proteinExistence type="predicted"/>
<dbReference type="AlphaFoldDB" id="A0A7K0G3J9"/>
<dbReference type="Proteomes" id="UP000487757">
    <property type="component" value="Unassembled WGS sequence"/>
</dbReference>